<name>A0A9P3PL58_LYOSH</name>
<evidence type="ECO:0000313" key="1">
    <source>
        <dbReference type="EMBL" id="GLB38340.1"/>
    </source>
</evidence>
<dbReference type="AlphaFoldDB" id="A0A9P3PL58"/>
<gene>
    <name evidence="1" type="ORF">LshimejAT787_0502050</name>
</gene>
<dbReference type="Proteomes" id="UP001063166">
    <property type="component" value="Unassembled WGS sequence"/>
</dbReference>
<proteinExistence type="predicted"/>
<comment type="caution">
    <text evidence="1">The sequence shown here is derived from an EMBL/GenBank/DDBJ whole genome shotgun (WGS) entry which is preliminary data.</text>
</comment>
<dbReference type="EMBL" id="BRPK01000005">
    <property type="protein sequence ID" value="GLB38340.1"/>
    <property type="molecule type" value="Genomic_DNA"/>
</dbReference>
<dbReference type="OrthoDB" id="3267419at2759"/>
<sequence length="279" mass="30561">MAALSTSSGAAEHRLNAIISLVSEEVVKLPPLRKMSFQQRKRFTIDLALIGLPLRTGYLVDVIAPEDAVAVFGRLIVGLRRTCSEFDAVAHIYESNTEQSFFVNVPMLLGQRNPDDQGYTHGVSFVHLGIDVPYSLVPNPPSDVTDALLSLVDDATIQPSLPPSITIRKRLQPETAVPLAAVLLEYPVAYIPASLKHPFLSNVSLDVYECTVEFEPNTPHSLVKFSCPSYLARSHPDVLAPSRIIASLTEKFGTRVRKMAPGTPLDVVHTTRTLDRVAL</sequence>
<accession>A0A9P3PL58</accession>
<keyword evidence="2" id="KW-1185">Reference proteome</keyword>
<protein>
    <submittedName>
        <fullName evidence="1">Uncharacterized protein</fullName>
    </submittedName>
</protein>
<organism evidence="1 2">
    <name type="scientific">Lyophyllum shimeji</name>
    <name type="common">Hon-shimeji</name>
    <name type="synonym">Tricholoma shimeji</name>
    <dbReference type="NCBI Taxonomy" id="47721"/>
    <lineage>
        <taxon>Eukaryota</taxon>
        <taxon>Fungi</taxon>
        <taxon>Dikarya</taxon>
        <taxon>Basidiomycota</taxon>
        <taxon>Agaricomycotina</taxon>
        <taxon>Agaricomycetes</taxon>
        <taxon>Agaricomycetidae</taxon>
        <taxon>Agaricales</taxon>
        <taxon>Tricholomatineae</taxon>
        <taxon>Lyophyllaceae</taxon>
        <taxon>Lyophyllum</taxon>
    </lineage>
</organism>
<evidence type="ECO:0000313" key="2">
    <source>
        <dbReference type="Proteomes" id="UP001063166"/>
    </source>
</evidence>
<reference evidence="1" key="1">
    <citation type="submission" date="2022-07" db="EMBL/GenBank/DDBJ databases">
        <title>The genome of Lyophyllum shimeji provides insight into the initial evolution of ectomycorrhizal fungal genome.</title>
        <authorList>
            <person name="Kobayashi Y."/>
            <person name="Shibata T."/>
            <person name="Hirakawa H."/>
            <person name="Shigenobu S."/>
            <person name="Nishiyama T."/>
            <person name="Yamada A."/>
            <person name="Hasebe M."/>
            <person name="Kawaguchi M."/>
        </authorList>
    </citation>
    <scope>NUCLEOTIDE SEQUENCE</scope>
    <source>
        <strain evidence="1">AT787</strain>
    </source>
</reference>